<accession>A0A7M5VBJ3</accession>
<dbReference type="EnsemblMetazoa" id="CLYHEMT007671.1">
    <property type="protein sequence ID" value="CLYHEMP007671.1"/>
    <property type="gene ID" value="CLYHEMG007671"/>
</dbReference>
<protein>
    <recommendedName>
        <fullName evidence="4">NACHT domain-containing protein</fullName>
    </recommendedName>
</protein>
<keyword evidence="6" id="KW-1185">Reference proteome</keyword>
<dbReference type="Gene3D" id="3.40.50.300">
    <property type="entry name" value="P-loop containing nucleotide triphosphate hydrolases"/>
    <property type="match status" value="1"/>
</dbReference>
<feature type="domain" description="NACHT" evidence="4">
    <location>
        <begin position="22"/>
        <end position="114"/>
    </location>
</feature>
<evidence type="ECO:0000313" key="5">
    <source>
        <dbReference type="EnsemblMetazoa" id="CLYHEMP007671.1"/>
    </source>
</evidence>
<sequence length="771" mass="89336">MEQKLLQKESIELHDLFQKKDEAVFVRAVGGMGKTTMLEMYTQKWAKRQLGLNFPLNFIFFFSCREINQMYGSIKSIEDLFKRKYPDIFNKMALKDLEPVADKVLLVVDGLDELQDVYECSQKKPNKNGSLTPFQIVFDLINTQGHILKGHKSIACGRPKACDFLKKKISDLKASNRKVIKIKTVEVCGFKEEDVEKYIHKFFNGNIEKISRVKEIIRSSHNLKVMSTVPVFAWVICNVYSEDLITKPLNTCTELYMYACLVFLRKHLQGVCEKGYDNLLEMLKDGNVIECIYSLMTLSVKTYMQNQVLFSEDEVRQLKCPVHLEQTGLIVKYNRGEMREPIYQYKHLVLQEFLTGLYLCVTKGISSYLTNRELSSCAPVIFGIRRLLRENEFFIKFFQRLSNLHTTKLTIFRRISQPYRTWVFNKYLTRNTLEIPDCMIGSNSLCIDTSIPECQEFMTSLYEGRLKIECPFSTVRIESDLRGVDLRNAVFLVNHLNLKLKIPEIMMDTDCLIIDTTIPECNRWAKFLMESKSMIVDLPFTKAYFECRNVDLDLACFLTKYLNLTLRIPNTMYGNDALFVHTNDYECIDFIEIVHTVKPKVECPFSKVEVSSNYNAESLIRGLQVFLKHLNLELKVPNCMIGPDAMIINTDLPECRRHLKAAHDLHLKPVYPVSSIKIQSDVTRPKDIEHIEYIIDSLNLVLKVPHCMISTESMIINTDIESCRGLINFIYYSKLPVECIHSTAEVQGRLSKDEPIKVSTFLEMMNLQLKI</sequence>
<dbReference type="PANTHER" id="PTHR45690">
    <property type="entry name" value="NACHT, LRR AND PYD DOMAINS-CONTAINING PROTEIN 12"/>
    <property type="match status" value="1"/>
</dbReference>
<dbReference type="OrthoDB" id="5989295at2759"/>
<evidence type="ECO:0000256" key="1">
    <source>
        <dbReference type="ARBA" id="ARBA00004496"/>
    </source>
</evidence>
<dbReference type="InterPro" id="IPR027417">
    <property type="entry name" value="P-loop_NTPase"/>
</dbReference>
<evidence type="ECO:0000259" key="4">
    <source>
        <dbReference type="PROSITE" id="PS50837"/>
    </source>
</evidence>
<dbReference type="Pfam" id="PF05729">
    <property type="entry name" value="NACHT"/>
    <property type="match status" value="1"/>
</dbReference>
<dbReference type="InterPro" id="IPR007111">
    <property type="entry name" value="NACHT_NTPase"/>
</dbReference>
<dbReference type="GO" id="GO:0005737">
    <property type="term" value="C:cytoplasm"/>
    <property type="evidence" value="ECO:0007669"/>
    <property type="project" value="UniProtKB-SubCell"/>
</dbReference>
<dbReference type="PROSITE" id="PS50837">
    <property type="entry name" value="NACHT"/>
    <property type="match status" value="1"/>
</dbReference>
<keyword evidence="2" id="KW-0963">Cytoplasm</keyword>
<organism evidence="5 6">
    <name type="scientific">Clytia hemisphaerica</name>
    <dbReference type="NCBI Taxonomy" id="252671"/>
    <lineage>
        <taxon>Eukaryota</taxon>
        <taxon>Metazoa</taxon>
        <taxon>Cnidaria</taxon>
        <taxon>Hydrozoa</taxon>
        <taxon>Hydroidolina</taxon>
        <taxon>Leptothecata</taxon>
        <taxon>Obeliida</taxon>
        <taxon>Clytiidae</taxon>
        <taxon>Clytia</taxon>
    </lineage>
</organism>
<comment type="subcellular location">
    <subcellularLocation>
        <location evidence="1">Cytoplasm</location>
    </subcellularLocation>
</comment>
<evidence type="ECO:0000313" key="6">
    <source>
        <dbReference type="Proteomes" id="UP000594262"/>
    </source>
</evidence>
<keyword evidence="3" id="KW-0677">Repeat</keyword>
<dbReference type="Proteomes" id="UP000594262">
    <property type="component" value="Unplaced"/>
</dbReference>
<dbReference type="AlphaFoldDB" id="A0A7M5VBJ3"/>
<dbReference type="PANTHER" id="PTHR45690:SF19">
    <property type="entry name" value="NACHT, LRR AND PYD DOMAINS-CONTAINING PROTEIN 3"/>
    <property type="match status" value="1"/>
</dbReference>
<proteinExistence type="predicted"/>
<name>A0A7M5VBJ3_9CNID</name>
<reference evidence="5" key="1">
    <citation type="submission" date="2021-01" db="UniProtKB">
        <authorList>
            <consortium name="EnsemblMetazoa"/>
        </authorList>
    </citation>
    <scope>IDENTIFICATION</scope>
</reference>
<dbReference type="InterPro" id="IPR050637">
    <property type="entry name" value="NLRP_innate_immun_reg"/>
</dbReference>
<evidence type="ECO:0000256" key="3">
    <source>
        <dbReference type="ARBA" id="ARBA00022737"/>
    </source>
</evidence>
<evidence type="ECO:0000256" key="2">
    <source>
        <dbReference type="ARBA" id="ARBA00022490"/>
    </source>
</evidence>